<dbReference type="AlphaFoldDB" id="A0A9P4LGQ2"/>
<keyword evidence="8" id="KW-0812">Transmembrane</keyword>
<evidence type="ECO:0000256" key="3">
    <source>
        <dbReference type="ARBA" id="ARBA00022723"/>
    </source>
</evidence>
<dbReference type="Pfam" id="PF00067">
    <property type="entry name" value="p450"/>
    <property type="match status" value="1"/>
</dbReference>
<accession>A0A9P4LGQ2</accession>
<keyword evidence="8" id="KW-1133">Transmembrane helix</keyword>
<evidence type="ECO:0000256" key="2">
    <source>
        <dbReference type="ARBA" id="ARBA00010617"/>
    </source>
</evidence>
<protein>
    <submittedName>
        <fullName evidence="9">Cytochrome P450</fullName>
    </submittedName>
</protein>
<dbReference type="InterPro" id="IPR050121">
    <property type="entry name" value="Cytochrome_P450_monoxygenase"/>
</dbReference>
<keyword evidence="6" id="KW-0503">Monooxygenase</keyword>
<evidence type="ECO:0000256" key="7">
    <source>
        <dbReference type="PIRSR" id="PIRSR602401-1"/>
    </source>
</evidence>
<dbReference type="PRINTS" id="PR00463">
    <property type="entry name" value="EP450I"/>
</dbReference>
<dbReference type="GO" id="GO:0020037">
    <property type="term" value="F:heme binding"/>
    <property type="evidence" value="ECO:0007669"/>
    <property type="project" value="InterPro"/>
</dbReference>
<feature type="transmembrane region" description="Helical" evidence="8">
    <location>
        <begin position="7"/>
        <end position="28"/>
    </location>
</feature>
<dbReference type="CDD" id="cd11062">
    <property type="entry name" value="CYP58-like"/>
    <property type="match status" value="1"/>
</dbReference>
<name>A0A9P4LGQ2_9PLEO</name>
<evidence type="ECO:0000256" key="4">
    <source>
        <dbReference type="ARBA" id="ARBA00023002"/>
    </source>
</evidence>
<keyword evidence="7" id="KW-0349">Heme</keyword>
<evidence type="ECO:0000256" key="5">
    <source>
        <dbReference type="ARBA" id="ARBA00023004"/>
    </source>
</evidence>
<reference evidence="9" key="1">
    <citation type="journal article" date="2020" name="Stud. Mycol.">
        <title>101 Dothideomycetes genomes: a test case for predicting lifestyles and emergence of pathogens.</title>
        <authorList>
            <person name="Haridas S."/>
            <person name="Albert R."/>
            <person name="Binder M."/>
            <person name="Bloem J."/>
            <person name="Labutti K."/>
            <person name="Salamov A."/>
            <person name="Andreopoulos B."/>
            <person name="Baker S."/>
            <person name="Barry K."/>
            <person name="Bills G."/>
            <person name="Bluhm B."/>
            <person name="Cannon C."/>
            <person name="Castanera R."/>
            <person name="Culley D."/>
            <person name="Daum C."/>
            <person name="Ezra D."/>
            <person name="Gonzalez J."/>
            <person name="Henrissat B."/>
            <person name="Kuo A."/>
            <person name="Liang C."/>
            <person name="Lipzen A."/>
            <person name="Lutzoni F."/>
            <person name="Magnuson J."/>
            <person name="Mondo S."/>
            <person name="Nolan M."/>
            <person name="Ohm R."/>
            <person name="Pangilinan J."/>
            <person name="Park H.-J."/>
            <person name="Ramirez L."/>
            <person name="Alfaro M."/>
            <person name="Sun H."/>
            <person name="Tritt A."/>
            <person name="Yoshinaga Y."/>
            <person name="Zwiers L.-H."/>
            <person name="Turgeon B."/>
            <person name="Goodwin S."/>
            <person name="Spatafora J."/>
            <person name="Crous P."/>
            <person name="Grigoriev I."/>
        </authorList>
    </citation>
    <scope>NUCLEOTIDE SEQUENCE</scope>
    <source>
        <strain evidence="9">CBS 110217</strain>
    </source>
</reference>
<dbReference type="PRINTS" id="PR00385">
    <property type="entry name" value="P450"/>
</dbReference>
<comment type="caution">
    <text evidence="9">The sequence shown here is derived from an EMBL/GenBank/DDBJ whole genome shotgun (WGS) entry which is preliminary data.</text>
</comment>
<dbReference type="Proteomes" id="UP000799777">
    <property type="component" value="Unassembled WGS sequence"/>
</dbReference>
<evidence type="ECO:0000313" key="10">
    <source>
        <dbReference type="Proteomes" id="UP000799777"/>
    </source>
</evidence>
<evidence type="ECO:0000313" key="9">
    <source>
        <dbReference type="EMBL" id="KAF2025921.1"/>
    </source>
</evidence>
<sequence length="508" mass="57274">MFSLQPLLYLFSSLCLYLITKSIYRLYFHPLANFPGPRIAAITSLYNAYYDMLGMGLVKDLPAMHAKYGPMIRIQPNEVHVAALGGFNQVFRVGTPFERIWHNNPFLNNSLQSLGTLPETKKRREFISPFFSKAAVSRVEPTLHGRKLVQFLDTLTKADGTVVNFFLAFRCLTADVVMDYCFRSDLGALTTPAFENNTLSQMVEGMGMAIVGTYFPNFSASLNKLIFSLSERTRETYFAPVFGWERMQRLAAERVEVTLANADRDGGVKKEDEENYTMFDAMARPDRAKGQERPSKYEMTADGCLMIAAGTDTTANALGNILWHITQNSGIEAKLLQEMKRGMNKGDVVESARLEGQGFEYLRAMVKEGLRLSYGVPGRIIRKVPKEGARFGDVWVPGGTTITSGIYLQNTDPNTFPDPFTFDPERWLCDPETYKARDKQMLSYSRGSRSCIGMNLANATLHLTVAHLFRRFEITTTGYTTARDMEWRDCFVPSTLGRIKGLVKVRTD</sequence>
<keyword evidence="8" id="KW-0472">Membrane</keyword>
<dbReference type="Gene3D" id="1.10.630.10">
    <property type="entry name" value="Cytochrome P450"/>
    <property type="match status" value="1"/>
</dbReference>
<proteinExistence type="inferred from homology"/>
<gene>
    <name evidence="9" type="ORF">EK21DRAFT_116374</name>
</gene>
<feature type="binding site" description="axial binding residue" evidence="7">
    <location>
        <position position="451"/>
    </location>
    <ligand>
        <name>heme</name>
        <dbReference type="ChEBI" id="CHEBI:30413"/>
    </ligand>
    <ligandPart>
        <name>Fe</name>
        <dbReference type="ChEBI" id="CHEBI:18248"/>
    </ligandPart>
</feature>
<evidence type="ECO:0000256" key="6">
    <source>
        <dbReference type="ARBA" id="ARBA00023033"/>
    </source>
</evidence>
<dbReference type="InterPro" id="IPR001128">
    <property type="entry name" value="Cyt_P450"/>
</dbReference>
<evidence type="ECO:0000256" key="1">
    <source>
        <dbReference type="ARBA" id="ARBA00001971"/>
    </source>
</evidence>
<dbReference type="EMBL" id="ML978254">
    <property type="protein sequence ID" value="KAF2025921.1"/>
    <property type="molecule type" value="Genomic_DNA"/>
</dbReference>
<organism evidence="9 10">
    <name type="scientific">Setomelanomma holmii</name>
    <dbReference type="NCBI Taxonomy" id="210430"/>
    <lineage>
        <taxon>Eukaryota</taxon>
        <taxon>Fungi</taxon>
        <taxon>Dikarya</taxon>
        <taxon>Ascomycota</taxon>
        <taxon>Pezizomycotina</taxon>
        <taxon>Dothideomycetes</taxon>
        <taxon>Pleosporomycetidae</taxon>
        <taxon>Pleosporales</taxon>
        <taxon>Pleosporineae</taxon>
        <taxon>Phaeosphaeriaceae</taxon>
        <taxon>Setomelanomma</taxon>
    </lineage>
</organism>
<keyword evidence="3 7" id="KW-0479">Metal-binding</keyword>
<keyword evidence="4" id="KW-0560">Oxidoreductase</keyword>
<dbReference type="InterPro" id="IPR036396">
    <property type="entry name" value="Cyt_P450_sf"/>
</dbReference>
<dbReference type="GO" id="GO:0004497">
    <property type="term" value="F:monooxygenase activity"/>
    <property type="evidence" value="ECO:0007669"/>
    <property type="project" value="UniProtKB-KW"/>
</dbReference>
<comment type="similarity">
    <text evidence="2">Belongs to the cytochrome P450 family.</text>
</comment>
<dbReference type="GO" id="GO:0016705">
    <property type="term" value="F:oxidoreductase activity, acting on paired donors, with incorporation or reduction of molecular oxygen"/>
    <property type="evidence" value="ECO:0007669"/>
    <property type="project" value="InterPro"/>
</dbReference>
<dbReference type="PANTHER" id="PTHR24305:SF157">
    <property type="entry name" value="N-ACETYLTRYPTOPHAN 6-HYDROXYLASE IVOC-RELATED"/>
    <property type="match status" value="1"/>
</dbReference>
<comment type="cofactor">
    <cofactor evidence="1 7">
        <name>heme</name>
        <dbReference type="ChEBI" id="CHEBI:30413"/>
    </cofactor>
</comment>
<dbReference type="SUPFAM" id="SSF48264">
    <property type="entry name" value="Cytochrome P450"/>
    <property type="match status" value="1"/>
</dbReference>
<dbReference type="OrthoDB" id="3945418at2759"/>
<keyword evidence="10" id="KW-1185">Reference proteome</keyword>
<dbReference type="GO" id="GO:0005506">
    <property type="term" value="F:iron ion binding"/>
    <property type="evidence" value="ECO:0007669"/>
    <property type="project" value="InterPro"/>
</dbReference>
<evidence type="ECO:0000256" key="8">
    <source>
        <dbReference type="SAM" id="Phobius"/>
    </source>
</evidence>
<keyword evidence="5 7" id="KW-0408">Iron</keyword>
<dbReference type="InterPro" id="IPR002401">
    <property type="entry name" value="Cyt_P450_E_grp-I"/>
</dbReference>
<dbReference type="PANTHER" id="PTHR24305">
    <property type="entry name" value="CYTOCHROME P450"/>
    <property type="match status" value="1"/>
</dbReference>